<protein>
    <submittedName>
        <fullName evidence="1">Uncharacterized protein</fullName>
    </submittedName>
</protein>
<dbReference type="RefSeq" id="WP_148096363.1">
    <property type="nucleotide sequence ID" value="NZ_RQVQ01000066.1"/>
</dbReference>
<evidence type="ECO:0000313" key="1">
    <source>
        <dbReference type="EMBL" id="RRJ86915.1"/>
    </source>
</evidence>
<reference evidence="1 2" key="1">
    <citation type="submission" date="2018-11" db="EMBL/GenBank/DDBJ databases">
        <title>Flavobacterium sp. nov., YIM 102701-2 draft genome.</title>
        <authorList>
            <person name="Li G."/>
            <person name="Jiang Y."/>
        </authorList>
    </citation>
    <scope>NUCLEOTIDE SEQUENCE [LARGE SCALE GENOMIC DNA]</scope>
    <source>
        <strain evidence="1 2">YIM 102701-2</strain>
    </source>
</reference>
<feature type="non-terminal residue" evidence="1">
    <location>
        <position position="61"/>
    </location>
</feature>
<organism evidence="1 2">
    <name type="scientific">Paenimyroides tangerinum</name>
    <dbReference type="NCBI Taxonomy" id="2488728"/>
    <lineage>
        <taxon>Bacteria</taxon>
        <taxon>Pseudomonadati</taxon>
        <taxon>Bacteroidota</taxon>
        <taxon>Flavobacteriia</taxon>
        <taxon>Flavobacteriales</taxon>
        <taxon>Flavobacteriaceae</taxon>
        <taxon>Paenimyroides</taxon>
    </lineage>
</organism>
<dbReference type="AlphaFoldDB" id="A0A3P3VVT5"/>
<dbReference type="OrthoDB" id="1463821at2"/>
<evidence type="ECO:0000313" key="2">
    <source>
        <dbReference type="Proteomes" id="UP000275719"/>
    </source>
</evidence>
<dbReference type="Proteomes" id="UP000275719">
    <property type="component" value="Unassembled WGS sequence"/>
</dbReference>
<accession>A0A3P3VVT5</accession>
<keyword evidence="2" id="KW-1185">Reference proteome</keyword>
<proteinExistence type="predicted"/>
<comment type="caution">
    <text evidence="1">The sequence shown here is derived from an EMBL/GenBank/DDBJ whole genome shotgun (WGS) entry which is preliminary data.</text>
</comment>
<name>A0A3P3VVT5_9FLAO</name>
<sequence>MVFEKHTDTQYAFDQVAYNKELTSDYKKVGDAFVPFKAVPNGLTDKLWAKVTLTGTDVIAD</sequence>
<gene>
    <name evidence="1" type="ORF">EG240_15635</name>
</gene>
<dbReference type="EMBL" id="RQVQ01000066">
    <property type="protein sequence ID" value="RRJ86915.1"/>
    <property type="molecule type" value="Genomic_DNA"/>
</dbReference>